<feature type="compositionally biased region" description="Polar residues" evidence="1">
    <location>
        <begin position="20"/>
        <end position="33"/>
    </location>
</feature>
<organism evidence="2 3">
    <name type="scientific">Coccomyxa subellipsoidea</name>
    <dbReference type="NCBI Taxonomy" id="248742"/>
    <lineage>
        <taxon>Eukaryota</taxon>
        <taxon>Viridiplantae</taxon>
        <taxon>Chlorophyta</taxon>
        <taxon>core chlorophytes</taxon>
        <taxon>Trebouxiophyceae</taxon>
        <taxon>Trebouxiophyceae incertae sedis</taxon>
        <taxon>Coccomyxaceae</taxon>
        <taxon>Coccomyxa</taxon>
    </lineage>
</organism>
<protein>
    <submittedName>
        <fullName evidence="2">Uncharacterized protein</fullName>
    </submittedName>
</protein>
<dbReference type="InterPro" id="IPR049226">
    <property type="entry name" value="DUF6823"/>
</dbReference>
<evidence type="ECO:0000256" key="1">
    <source>
        <dbReference type="SAM" id="MobiDB-lite"/>
    </source>
</evidence>
<evidence type="ECO:0000313" key="2">
    <source>
        <dbReference type="EMBL" id="KAK9904311.1"/>
    </source>
</evidence>
<evidence type="ECO:0000313" key="3">
    <source>
        <dbReference type="Proteomes" id="UP001491310"/>
    </source>
</evidence>
<dbReference type="Pfam" id="PF20709">
    <property type="entry name" value="DUF6823"/>
    <property type="match status" value="1"/>
</dbReference>
<keyword evidence="3" id="KW-1185">Reference proteome</keyword>
<name>A0ABR2YFP6_9CHLO</name>
<dbReference type="EMBL" id="JALJOT010000013">
    <property type="protein sequence ID" value="KAK9904311.1"/>
    <property type="molecule type" value="Genomic_DNA"/>
</dbReference>
<sequence length="186" mass="21535">MHLTSRGCHRSLHGRCGNNAPWQASGSRRSVPTQALFGWGGNKEEQEWKRQEKEEAYRSQQEVLRRRREGSWQKDVNARRAKVKKYNTDPEYKKKIDEDKRARALAERPPDPIVNAFNIIIPLAPFGIPEYDQGERFDLKAKYCDNGWVDEEAEFGKQVKRFFGMGKKKPDTESEEGPAGKGKKKR</sequence>
<dbReference type="Proteomes" id="UP001491310">
    <property type="component" value="Unassembled WGS sequence"/>
</dbReference>
<comment type="caution">
    <text evidence="2">The sequence shown here is derived from an EMBL/GenBank/DDBJ whole genome shotgun (WGS) entry which is preliminary data.</text>
</comment>
<accession>A0ABR2YFP6</accession>
<feature type="region of interest" description="Disordered" evidence="1">
    <location>
        <begin position="1"/>
        <end position="35"/>
    </location>
</feature>
<reference evidence="2 3" key="1">
    <citation type="journal article" date="2024" name="Nat. Commun.">
        <title>Phylogenomics reveals the evolutionary origins of lichenization in chlorophyte algae.</title>
        <authorList>
            <person name="Puginier C."/>
            <person name="Libourel C."/>
            <person name="Otte J."/>
            <person name="Skaloud P."/>
            <person name="Haon M."/>
            <person name="Grisel S."/>
            <person name="Petersen M."/>
            <person name="Berrin J.G."/>
            <person name="Delaux P.M."/>
            <person name="Dal Grande F."/>
            <person name="Keller J."/>
        </authorList>
    </citation>
    <scope>NUCLEOTIDE SEQUENCE [LARGE SCALE GENOMIC DNA]</scope>
    <source>
        <strain evidence="2 3">SAG 216-7</strain>
    </source>
</reference>
<proteinExistence type="predicted"/>
<gene>
    <name evidence="2" type="ORF">WJX75_008991</name>
</gene>
<feature type="region of interest" description="Disordered" evidence="1">
    <location>
        <begin position="164"/>
        <end position="186"/>
    </location>
</feature>